<keyword evidence="8" id="KW-1185">Reference proteome</keyword>
<feature type="transmembrane region" description="Helical" evidence="5">
    <location>
        <begin position="102"/>
        <end position="123"/>
    </location>
</feature>
<dbReference type="Pfam" id="PF01490">
    <property type="entry name" value="Aa_trans"/>
    <property type="match status" value="1"/>
</dbReference>
<evidence type="ECO:0000256" key="1">
    <source>
        <dbReference type="ARBA" id="ARBA00004141"/>
    </source>
</evidence>
<keyword evidence="2 5" id="KW-0812">Transmembrane</keyword>
<dbReference type="eggNOG" id="KOG1304">
    <property type="taxonomic scope" value="Eukaryota"/>
</dbReference>
<evidence type="ECO:0000256" key="5">
    <source>
        <dbReference type="SAM" id="Phobius"/>
    </source>
</evidence>
<feature type="transmembrane region" description="Helical" evidence="5">
    <location>
        <begin position="379"/>
        <end position="399"/>
    </location>
</feature>
<organism evidence="7 8">
    <name type="scientific">Tetrahymena thermophila (strain SB210)</name>
    <dbReference type="NCBI Taxonomy" id="312017"/>
    <lineage>
        <taxon>Eukaryota</taxon>
        <taxon>Sar</taxon>
        <taxon>Alveolata</taxon>
        <taxon>Ciliophora</taxon>
        <taxon>Intramacronucleata</taxon>
        <taxon>Oligohymenophorea</taxon>
        <taxon>Hymenostomatida</taxon>
        <taxon>Tetrahymenina</taxon>
        <taxon>Tetrahymenidae</taxon>
        <taxon>Tetrahymena</taxon>
    </lineage>
</organism>
<dbReference type="PANTHER" id="PTHR22950:SF349">
    <property type="entry name" value="AMINO ACID TRANSPORTER TRANSMEMBRANE DOMAIN-CONTAINING PROTEIN"/>
    <property type="match status" value="1"/>
</dbReference>
<dbReference type="STRING" id="312017.I7MMQ3"/>
<sequence length="499" mass="55768">MSNPQIEQGLPVLQELPSLQQQPVSTVPIITDNAIPEDYNLKDKPNVYRTQSEALTASAYASGFIQKEEPKGTILTASASLLKSGVGTGILFFPSLFKSCGIALSIIFCCITSIFCYFCWSLISKMMRFQESTDRNDPNNQHLTLENCGGLFYGPKFKKLLQVCTYIYSYSACFGYAIFIYKAVNPTFPNHYHTMLIMMAIFLPLSMYKKIHKLSFFTYFALTATTITLLTIVVKSCYVIHNTDVHYSSLTQFDFTQIPLSFGVFTFAYDCNGVYTEVHASMKDKSQFDTVLKIYLSIFTLIGVLVGTMGYIAFGEQTQAAIFTNIGSMQGYGTALSFLYSFAELASMLLYIFCVVKFFDNLVGGYVVKNPSNNKFVSFLTDFVVRALIFLSFAFLALYVTQMSDFFNIMGCILCSFLTYLCPLILYIKAKPKNDKLLKQVQNGNQDVEKNVKATPNKIDFFSTTKVVTAIAIICLLFGLLGGISGLISTIIQIKEKGE</sequence>
<dbReference type="AlphaFoldDB" id="I7MMQ3"/>
<feature type="transmembrane region" description="Helical" evidence="5">
    <location>
        <begin position="190"/>
        <end position="208"/>
    </location>
</feature>
<dbReference type="OrthoDB" id="1684102at2759"/>
<dbReference type="OMA" id="IIWNTYL"/>
<reference evidence="8" key="1">
    <citation type="journal article" date="2006" name="PLoS Biol.">
        <title>Macronuclear genome sequence of the ciliate Tetrahymena thermophila, a model eukaryote.</title>
        <authorList>
            <person name="Eisen J.A."/>
            <person name="Coyne R.S."/>
            <person name="Wu M."/>
            <person name="Wu D."/>
            <person name="Thiagarajan M."/>
            <person name="Wortman J.R."/>
            <person name="Badger J.H."/>
            <person name="Ren Q."/>
            <person name="Amedeo P."/>
            <person name="Jones K.M."/>
            <person name="Tallon L.J."/>
            <person name="Delcher A.L."/>
            <person name="Salzberg S.L."/>
            <person name="Silva J.C."/>
            <person name="Haas B.J."/>
            <person name="Majoros W.H."/>
            <person name="Farzad M."/>
            <person name="Carlton J.M."/>
            <person name="Smith R.K. Jr."/>
            <person name="Garg J."/>
            <person name="Pearlman R.E."/>
            <person name="Karrer K.M."/>
            <person name="Sun L."/>
            <person name="Manning G."/>
            <person name="Elde N.C."/>
            <person name="Turkewitz A.P."/>
            <person name="Asai D.J."/>
            <person name="Wilkes D.E."/>
            <person name="Wang Y."/>
            <person name="Cai H."/>
            <person name="Collins K."/>
            <person name="Stewart B.A."/>
            <person name="Lee S.R."/>
            <person name="Wilamowska K."/>
            <person name="Weinberg Z."/>
            <person name="Ruzzo W.L."/>
            <person name="Wloga D."/>
            <person name="Gaertig J."/>
            <person name="Frankel J."/>
            <person name="Tsao C.-C."/>
            <person name="Gorovsky M.A."/>
            <person name="Keeling P.J."/>
            <person name="Waller R.F."/>
            <person name="Patron N.J."/>
            <person name="Cherry J.M."/>
            <person name="Stover N.A."/>
            <person name="Krieger C.J."/>
            <person name="del Toro C."/>
            <person name="Ryder H.F."/>
            <person name="Williamson S.C."/>
            <person name="Barbeau R.A."/>
            <person name="Hamilton E.P."/>
            <person name="Orias E."/>
        </authorList>
    </citation>
    <scope>NUCLEOTIDE SEQUENCE [LARGE SCALE GENOMIC DNA]</scope>
    <source>
        <strain evidence="8">SB210</strain>
    </source>
</reference>
<feature type="transmembrane region" description="Helical" evidence="5">
    <location>
        <begin position="294"/>
        <end position="314"/>
    </location>
</feature>
<dbReference type="InParanoid" id="I7MMQ3"/>
<feature type="transmembrane region" description="Helical" evidence="5">
    <location>
        <begin position="166"/>
        <end position="184"/>
    </location>
</feature>
<dbReference type="Proteomes" id="UP000009168">
    <property type="component" value="Unassembled WGS sequence"/>
</dbReference>
<dbReference type="GeneID" id="7833150"/>
<comment type="subcellular location">
    <subcellularLocation>
        <location evidence="1">Membrane</location>
        <topology evidence="1">Multi-pass membrane protein</topology>
    </subcellularLocation>
</comment>
<dbReference type="InterPro" id="IPR013057">
    <property type="entry name" value="AA_transpt_TM"/>
</dbReference>
<dbReference type="EMBL" id="GG662299">
    <property type="protein sequence ID" value="EAS06195.1"/>
    <property type="molecule type" value="Genomic_DNA"/>
</dbReference>
<keyword evidence="4 5" id="KW-0472">Membrane</keyword>
<accession>I7MMQ3</accession>
<evidence type="ECO:0000313" key="7">
    <source>
        <dbReference type="EMBL" id="EAS06195.1"/>
    </source>
</evidence>
<evidence type="ECO:0000313" key="8">
    <source>
        <dbReference type="Proteomes" id="UP000009168"/>
    </source>
</evidence>
<dbReference type="PANTHER" id="PTHR22950">
    <property type="entry name" value="AMINO ACID TRANSPORTER"/>
    <property type="match status" value="1"/>
</dbReference>
<name>I7MMQ3_TETTS</name>
<dbReference type="RefSeq" id="XP_001026440.1">
    <property type="nucleotide sequence ID" value="XM_001026440.3"/>
</dbReference>
<evidence type="ECO:0000259" key="6">
    <source>
        <dbReference type="Pfam" id="PF01490"/>
    </source>
</evidence>
<evidence type="ECO:0000256" key="4">
    <source>
        <dbReference type="ARBA" id="ARBA00023136"/>
    </source>
</evidence>
<dbReference type="GO" id="GO:0005774">
    <property type="term" value="C:vacuolar membrane"/>
    <property type="evidence" value="ECO:0007669"/>
    <property type="project" value="TreeGrafter"/>
</dbReference>
<proteinExistence type="predicted"/>
<feature type="transmembrane region" description="Helical" evidence="5">
    <location>
        <begin position="335"/>
        <end position="359"/>
    </location>
</feature>
<protein>
    <submittedName>
        <fullName evidence="7">Transmembrane amino acid transporter protein</fullName>
    </submittedName>
</protein>
<feature type="transmembrane region" description="Helical" evidence="5">
    <location>
        <begin position="220"/>
        <end position="241"/>
    </location>
</feature>
<evidence type="ECO:0000256" key="3">
    <source>
        <dbReference type="ARBA" id="ARBA00022989"/>
    </source>
</evidence>
<feature type="domain" description="Amino acid transporter transmembrane" evidence="6">
    <location>
        <begin position="71"/>
        <end position="436"/>
    </location>
</feature>
<feature type="transmembrane region" description="Helical" evidence="5">
    <location>
        <begin position="406"/>
        <end position="428"/>
    </location>
</feature>
<dbReference type="HOGENOM" id="CLU_570507_0_0_1"/>
<dbReference type="GO" id="GO:0015179">
    <property type="term" value="F:L-amino acid transmembrane transporter activity"/>
    <property type="evidence" value="ECO:0007669"/>
    <property type="project" value="TreeGrafter"/>
</dbReference>
<keyword evidence="3 5" id="KW-1133">Transmembrane helix</keyword>
<gene>
    <name evidence="7" type="ORF">TTHERM_00326770</name>
</gene>
<evidence type="ECO:0000256" key="2">
    <source>
        <dbReference type="ARBA" id="ARBA00022692"/>
    </source>
</evidence>
<feature type="transmembrane region" description="Helical" evidence="5">
    <location>
        <begin position="467"/>
        <end position="492"/>
    </location>
</feature>
<dbReference type="KEGG" id="tet:TTHERM_00326770"/>